<keyword evidence="1" id="KW-1185">Reference proteome</keyword>
<evidence type="ECO:0000313" key="2">
    <source>
        <dbReference type="WBParaSite" id="Hba_09869"/>
    </source>
</evidence>
<proteinExistence type="predicted"/>
<name>A0A1I7WXG2_HETBA</name>
<reference evidence="2" key="1">
    <citation type="submission" date="2016-11" db="UniProtKB">
        <authorList>
            <consortium name="WormBaseParasite"/>
        </authorList>
    </citation>
    <scope>IDENTIFICATION</scope>
</reference>
<dbReference type="PANTHER" id="PTHR46060:SF3">
    <property type="entry name" value="PROTEIN GVQW3"/>
    <property type="match status" value="1"/>
</dbReference>
<dbReference type="InterPro" id="IPR036397">
    <property type="entry name" value="RNaseH_sf"/>
</dbReference>
<accession>A0A1I7WXG2</accession>
<dbReference type="PANTHER" id="PTHR46060">
    <property type="entry name" value="MARINER MOS1 TRANSPOSASE-LIKE PROTEIN"/>
    <property type="match status" value="1"/>
</dbReference>
<dbReference type="Proteomes" id="UP000095283">
    <property type="component" value="Unplaced"/>
</dbReference>
<dbReference type="AlphaFoldDB" id="A0A1I7WXG2"/>
<sequence>MHQELQRLCPALDNRKRQILLHNNARPYISQMTAEIERTGLRNSTLPSLLIKPLSHRLPLFKHLDNFLQEKVFNNKGAAQNAFEEFIGSRTPEFYVVGINRLVSCWQKCTDSNGLVRLINVILNRDILL</sequence>
<dbReference type="Gene3D" id="3.30.420.10">
    <property type="entry name" value="Ribonuclease H-like superfamily/Ribonuclease H"/>
    <property type="match status" value="1"/>
</dbReference>
<evidence type="ECO:0000313" key="1">
    <source>
        <dbReference type="Proteomes" id="UP000095283"/>
    </source>
</evidence>
<protein>
    <submittedName>
        <fullName evidence="2">Histone-lysine N-methyltransferase SETMAR</fullName>
    </submittedName>
</protein>
<dbReference type="InterPro" id="IPR052709">
    <property type="entry name" value="Transposase-MT_Hybrid"/>
</dbReference>
<organism evidence="1 2">
    <name type="scientific">Heterorhabditis bacteriophora</name>
    <name type="common">Entomopathogenic nematode worm</name>
    <dbReference type="NCBI Taxonomy" id="37862"/>
    <lineage>
        <taxon>Eukaryota</taxon>
        <taxon>Metazoa</taxon>
        <taxon>Ecdysozoa</taxon>
        <taxon>Nematoda</taxon>
        <taxon>Chromadorea</taxon>
        <taxon>Rhabditida</taxon>
        <taxon>Rhabditina</taxon>
        <taxon>Rhabditomorpha</taxon>
        <taxon>Strongyloidea</taxon>
        <taxon>Heterorhabditidae</taxon>
        <taxon>Heterorhabditis</taxon>
    </lineage>
</organism>
<dbReference type="WBParaSite" id="Hba_09869">
    <property type="protein sequence ID" value="Hba_09869"/>
    <property type="gene ID" value="Hba_09869"/>
</dbReference>
<dbReference type="GO" id="GO:0003676">
    <property type="term" value="F:nucleic acid binding"/>
    <property type="evidence" value="ECO:0007669"/>
    <property type="project" value="InterPro"/>
</dbReference>